<dbReference type="InterPro" id="IPR034016">
    <property type="entry name" value="M1_APN-typ"/>
</dbReference>
<dbReference type="FunFam" id="1.10.390.10:FF:000006">
    <property type="entry name" value="Puromycin-sensitive aminopeptidase"/>
    <property type="match status" value="1"/>
</dbReference>
<dbReference type="GO" id="GO:0005737">
    <property type="term" value="C:cytoplasm"/>
    <property type="evidence" value="ECO:0007669"/>
    <property type="project" value="TreeGrafter"/>
</dbReference>
<dbReference type="InterPro" id="IPR042097">
    <property type="entry name" value="Aminopeptidase_N-like_N_sf"/>
</dbReference>
<dbReference type="CDD" id="cd09601">
    <property type="entry name" value="M1_APN-Q_like"/>
    <property type="match status" value="1"/>
</dbReference>
<dbReference type="PRINTS" id="PR00756">
    <property type="entry name" value="ALADIPTASE"/>
</dbReference>
<evidence type="ECO:0000256" key="6">
    <source>
        <dbReference type="ARBA" id="ARBA00022801"/>
    </source>
</evidence>
<comment type="cofactor">
    <cofactor evidence="1">
        <name>Zn(2+)</name>
        <dbReference type="ChEBI" id="CHEBI:29105"/>
    </cofactor>
</comment>
<dbReference type="GO" id="GO:0005615">
    <property type="term" value="C:extracellular space"/>
    <property type="evidence" value="ECO:0007669"/>
    <property type="project" value="TreeGrafter"/>
</dbReference>
<comment type="caution">
    <text evidence="11">The sequence shown here is derived from an EMBL/GenBank/DDBJ whole genome shotgun (WGS) entry which is preliminary data.</text>
</comment>
<dbReference type="InterPro" id="IPR027268">
    <property type="entry name" value="Peptidase_M4/M1_CTD_sf"/>
</dbReference>
<dbReference type="FunFam" id="2.60.40.1730:FF:000002">
    <property type="entry name" value="Aminopeptidase"/>
    <property type="match status" value="1"/>
</dbReference>
<dbReference type="PANTHER" id="PTHR11533">
    <property type="entry name" value="PROTEASE M1 ZINC METALLOPROTEASE"/>
    <property type="match status" value="1"/>
</dbReference>
<accession>T1AQC6</accession>
<evidence type="ECO:0000256" key="1">
    <source>
        <dbReference type="ARBA" id="ARBA00001947"/>
    </source>
</evidence>
<keyword evidence="5" id="KW-0479">Metal-binding</keyword>
<dbReference type="EMBL" id="AUZZ01006980">
    <property type="protein sequence ID" value="EQD44255.1"/>
    <property type="molecule type" value="Genomic_DNA"/>
</dbReference>
<feature type="domain" description="Aminopeptidase N-like N-terminal" evidence="10">
    <location>
        <begin position="19"/>
        <end position="198"/>
    </location>
</feature>
<dbReference type="Gene3D" id="2.60.40.1730">
    <property type="entry name" value="tricorn interacting facor f3 domain"/>
    <property type="match status" value="1"/>
</dbReference>
<dbReference type="InterPro" id="IPR050344">
    <property type="entry name" value="Peptidase_M1_aminopeptidases"/>
</dbReference>
<feature type="non-terminal residue" evidence="11">
    <location>
        <position position="382"/>
    </location>
</feature>
<dbReference type="SUPFAM" id="SSF55486">
    <property type="entry name" value="Metalloproteases ('zincins'), catalytic domain"/>
    <property type="match status" value="1"/>
</dbReference>
<feature type="domain" description="Peptidase M1 membrane alanine aminopeptidase" evidence="9">
    <location>
        <begin position="234"/>
        <end position="381"/>
    </location>
</feature>
<dbReference type="PANTHER" id="PTHR11533:SF174">
    <property type="entry name" value="PUROMYCIN-SENSITIVE AMINOPEPTIDASE-RELATED"/>
    <property type="match status" value="1"/>
</dbReference>
<keyword evidence="6 11" id="KW-0378">Hydrolase</keyword>
<dbReference type="InterPro" id="IPR001930">
    <property type="entry name" value="Peptidase_M1"/>
</dbReference>
<dbReference type="SUPFAM" id="SSF63737">
    <property type="entry name" value="Leukotriene A4 hydrolase N-terminal domain"/>
    <property type="match status" value="1"/>
</dbReference>
<evidence type="ECO:0000259" key="10">
    <source>
        <dbReference type="Pfam" id="PF17900"/>
    </source>
</evidence>
<dbReference type="Pfam" id="PF17900">
    <property type="entry name" value="Peptidase_M1_N"/>
    <property type="match status" value="1"/>
</dbReference>
<comment type="similarity">
    <text evidence="2">Belongs to the peptidase M1 family.</text>
</comment>
<evidence type="ECO:0000256" key="8">
    <source>
        <dbReference type="ARBA" id="ARBA00023049"/>
    </source>
</evidence>
<dbReference type="InterPro" id="IPR045357">
    <property type="entry name" value="Aminopeptidase_N-like_N"/>
</dbReference>
<proteinExistence type="inferred from homology"/>
<dbReference type="Pfam" id="PF01433">
    <property type="entry name" value="Peptidase_M1"/>
    <property type="match status" value="1"/>
</dbReference>
<dbReference type="GO" id="GO:0070006">
    <property type="term" value="F:metalloaminopeptidase activity"/>
    <property type="evidence" value="ECO:0007669"/>
    <property type="project" value="TreeGrafter"/>
</dbReference>
<dbReference type="GO" id="GO:0042277">
    <property type="term" value="F:peptide binding"/>
    <property type="evidence" value="ECO:0007669"/>
    <property type="project" value="TreeGrafter"/>
</dbReference>
<gene>
    <name evidence="11" type="ORF">B2A_09663</name>
</gene>
<dbReference type="GO" id="GO:0043171">
    <property type="term" value="P:peptide catabolic process"/>
    <property type="evidence" value="ECO:0007669"/>
    <property type="project" value="TreeGrafter"/>
</dbReference>
<sequence>MVTTDFMGEYGILGNNVRPLNYDIEFAPDLKTFVYSGTEKIKIEIAKPTRSISLNTDEIKIKGAYATSGKSKQQAKVKYDKEKQVASFSFGRAISGNAELEIRFTGMHSDKMCGFYRSYYTKGAAKQYLLSSHFESTSARDAFPCFDEPSFKATFDISMIIDKGLEAVSNMPVKKVSNISASKKKVTFETTPKMSTYLVYLGVGKYDRVSGNLGKLKVSVLTVPGKGKYARIPLDYAKRFIAFYQKYFGIDYPLPKVDLLAIPDFAAGAMENWGAITFREVALLCSEESSLKAKRYVADVVAHELAHQWFGDLVTMKWWNDLWLNESFATFMSYKAREHEFPEWHVAHDFLDDNLSQALVQDQLKDTHPINVEVKTPGEIDA</sequence>
<dbReference type="InterPro" id="IPR014782">
    <property type="entry name" value="Peptidase_M1_dom"/>
</dbReference>
<evidence type="ECO:0000256" key="2">
    <source>
        <dbReference type="ARBA" id="ARBA00010136"/>
    </source>
</evidence>
<dbReference type="EC" id="3.-.-.-" evidence="11"/>
<dbReference type="GO" id="GO:0006508">
    <property type="term" value="P:proteolysis"/>
    <property type="evidence" value="ECO:0007669"/>
    <property type="project" value="UniProtKB-KW"/>
</dbReference>
<evidence type="ECO:0000256" key="4">
    <source>
        <dbReference type="ARBA" id="ARBA00022670"/>
    </source>
</evidence>
<dbReference type="AlphaFoldDB" id="T1AQC6"/>
<evidence type="ECO:0000256" key="5">
    <source>
        <dbReference type="ARBA" id="ARBA00022723"/>
    </source>
</evidence>
<name>T1AQC6_9ZZZZ</name>
<keyword evidence="7" id="KW-0862">Zinc</keyword>
<organism evidence="11">
    <name type="scientific">mine drainage metagenome</name>
    <dbReference type="NCBI Taxonomy" id="410659"/>
    <lineage>
        <taxon>unclassified sequences</taxon>
        <taxon>metagenomes</taxon>
        <taxon>ecological metagenomes</taxon>
    </lineage>
</organism>
<evidence type="ECO:0000259" key="9">
    <source>
        <dbReference type="Pfam" id="PF01433"/>
    </source>
</evidence>
<keyword evidence="8" id="KW-0482">Metalloprotease</keyword>
<evidence type="ECO:0000256" key="7">
    <source>
        <dbReference type="ARBA" id="ARBA00022833"/>
    </source>
</evidence>
<reference evidence="11" key="2">
    <citation type="journal article" date="2014" name="ISME J.">
        <title>Microbial stratification in low pH oxic and suboxic macroscopic growths along an acid mine drainage.</title>
        <authorList>
            <person name="Mendez-Garcia C."/>
            <person name="Mesa V."/>
            <person name="Sprenger R.R."/>
            <person name="Richter M."/>
            <person name="Diez M.S."/>
            <person name="Solano J."/>
            <person name="Bargiela R."/>
            <person name="Golyshina O.V."/>
            <person name="Manteca A."/>
            <person name="Ramos J.L."/>
            <person name="Gallego J.R."/>
            <person name="Llorente I."/>
            <person name="Martins Dos Santos V.A."/>
            <person name="Jensen O.N."/>
            <person name="Pelaez A.I."/>
            <person name="Sanchez J."/>
            <person name="Ferrer M."/>
        </authorList>
    </citation>
    <scope>NUCLEOTIDE SEQUENCE</scope>
</reference>
<protein>
    <submittedName>
        <fullName evidence="11">Peptidase M1 membrane alanine aminopeptidase</fullName>
        <ecNumber evidence="11">3.-.-.-</ecNumber>
    </submittedName>
</protein>
<keyword evidence="3 11" id="KW-0031">Aminopeptidase</keyword>
<dbReference type="Gene3D" id="1.10.390.10">
    <property type="entry name" value="Neutral Protease Domain 2"/>
    <property type="match status" value="1"/>
</dbReference>
<dbReference type="GO" id="GO:0008270">
    <property type="term" value="F:zinc ion binding"/>
    <property type="evidence" value="ECO:0007669"/>
    <property type="project" value="InterPro"/>
</dbReference>
<reference evidence="11" key="1">
    <citation type="submission" date="2013-08" db="EMBL/GenBank/DDBJ databases">
        <authorList>
            <person name="Mendez C."/>
            <person name="Richter M."/>
            <person name="Ferrer M."/>
            <person name="Sanchez J."/>
        </authorList>
    </citation>
    <scope>NUCLEOTIDE SEQUENCE</scope>
</reference>
<dbReference type="GO" id="GO:0016020">
    <property type="term" value="C:membrane"/>
    <property type="evidence" value="ECO:0007669"/>
    <property type="project" value="TreeGrafter"/>
</dbReference>
<keyword evidence="4" id="KW-0645">Protease</keyword>
<evidence type="ECO:0000256" key="3">
    <source>
        <dbReference type="ARBA" id="ARBA00022438"/>
    </source>
</evidence>
<evidence type="ECO:0000313" key="11">
    <source>
        <dbReference type="EMBL" id="EQD44255.1"/>
    </source>
</evidence>